<evidence type="ECO:0000313" key="2">
    <source>
        <dbReference type="EMBL" id="ABU59713.1"/>
    </source>
</evidence>
<name>A7NQ67_ROSCS</name>
<dbReference type="PANTHER" id="PTHR33746:SF4">
    <property type="entry name" value="RUBRERYTHRIN"/>
    <property type="match status" value="1"/>
</dbReference>
<feature type="domain" description="DinB-like" evidence="1">
    <location>
        <begin position="187"/>
        <end position="320"/>
    </location>
</feature>
<dbReference type="eggNOG" id="COG1592">
    <property type="taxonomic scope" value="Bacteria"/>
</dbReference>
<dbReference type="KEGG" id="rca:Rcas_3664"/>
<keyword evidence="3" id="KW-1185">Reference proteome</keyword>
<sequence length="354" mass="39582">MRCGTMHARWFRLNKEAYCRMTDSDREARQMFALGSMGHVAYHLWAEQARREHRFNLARLFDALSAARLARAGQAFRRLNWVRSTAENVVSAFSGAVIGDIDADRITGVTPLARELLARAQRAVSEGRDLRAGELGDLFVCTTCGEICEGKLEGACRRCGTVPEAHRAFRAIEAMGTLGPHAIMAFLERTEEALRTLVAGLDDDFLARRLNDATPSLKELIGHLADMDAIFRQRAWLLLETNQPTLSPAHPPSLESAAMYRDQPIDAVLDAYHTTRAQTLSLLRGLTSAAWHREGYHEVYGVINLLHQANWLISHERAHLVEMAQIRHDLIATDRRYAETTVADIVVTASNEGE</sequence>
<organism evidence="2 3">
    <name type="scientific">Roseiflexus castenholzii (strain DSM 13941 / HLO8)</name>
    <dbReference type="NCBI Taxonomy" id="383372"/>
    <lineage>
        <taxon>Bacteria</taxon>
        <taxon>Bacillati</taxon>
        <taxon>Chloroflexota</taxon>
        <taxon>Chloroflexia</taxon>
        <taxon>Chloroflexales</taxon>
        <taxon>Roseiflexineae</taxon>
        <taxon>Roseiflexaceae</taxon>
        <taxon>Roseiflexus</taxon>
    </lineage>
</organism>
<dbReference type="HOGENOM" id="CLU_836365_0_0_0"/>
<dbReference type="PANTHER" id="PTHR33746">
    <property type="entry name" value="RUBRERYTHRIN"/>
    <property type="match status" value="1"/>
</dbReference>
<dbReference type="EMBL" id="CP000804">
    <property type="protein sequence ID" value="ABU59713.1"/>
    <property type="molecule type" value="Genomic_DNA"/>
</dbReference>
<dbReference type="InterPro" id="IPR024775">
    <property type="entry name" value="DinB-like"/>
</dbReference>
<dbReference type="STRING" id="383372.Rcas_3664"/>
<dbReference type="Proteomes" id="UP000000263">
    <property type="component" value="Chromosome"/>
</dbReference>
<proteinExistence type="predicted"/>
<evidence type="ECO:0000313" key="3">
    <source>
        <dbReference type="Proteomes" id="UP000000263"/>
    </source>
</evidence>
<gene>
    <name evidence="2" type="ordered locus">Rcas_3664</name>
</gene>
<evidence type="ECO:0000259" key="1">
    <source>
        <dbReference type="Pfam" id="PF12867"/>
    </source>
</evidence>
<reference evidence="2 3" key="1">
    <citation type="submission" date="2007-08" db="EMBL/GenBank/DDBJ databases">
        <title>Complete sequence of Roseiflexus castenholzii DSM 13941.</title>
        <authorList>
            <consortium name="US DOE Joint Genome Institute"/>
            <person name="Copeland A."/>
            <person name="Lucas S."/>
            <person name="Lapidus A."/>
            <person name="Barry K."/>
            <person name="Glavina del Rio T."/>
            <person name="Dalin E."/>
            <person name="Tice H."/>
            <person name="Pitluck S."/>
            <person name="Thompson L.S."/>
            <person name="Brettin T."/>
            <person name="Bruce D."/>
            <person name="Detter J.C."/>
            <person name="Han C."/>
            <person name="Tapia R."/>
            <person name="Schmutz J."/>
            <person name="Larimer F."/>
            <person name="Land M."/>
            <person name="Hauser L."/>
            <person name="Kyrpides N."/>
            <person name="Mikhailova N."/>
            <person name="Bryant D.A."/>
            <person name="Hanada S."/>
            <person name="Tsukatani Y."/>
            <person name="Richardson P."/>
        </authorList>
    </citation>
    <scope>NUCLEOTIDE SEQUENCE [LARGE SCALE GENOMIC DNA]</scope>
    <source>
        <strain evidence="3">DSM 13941 / HLO8</strain>
    </source>
</reference>
<dbReference type="InterPro" id="IPR052753">
    <property type="entry name" value="Rbr2/Nigerythrin"/>
</dbReference>
<dbReference type="SUPFAM" id="SSF109854">
    <property type="entry name" value="DinB/YfiT-like putative metalloenzymes"/>
    <property type="match status" value="1"/>
</dbReference>
<protein>
    <recommendedName>
        <fullName evidence="1">DinB-like domain-containing protein</fullName>
    </recommendedName>
</protein>
<dbReference type="InterPro" id="IPR034660">
    <property type="entry name" value="DinB/YfiT-like"/>
</dbReference>
<dbReference type="Gene3D" id="1.20.120.450">
    <property type="entry name" value="dinb family like domain"/>
    <property type="match status" value="1"/>
</dbReference>
<dbReference type="Pfam" id="PF12867">
    <property type="entry name" value="DinB_2"/>
    <property type="match status" value="1"/>
</dbReference>
<dbReference type="AlphaFoldDB" id="A7NQ67"/>
<accession>A7NQ67</accession>